<dbReference type="Proteomes" id="UP001341281">
    <property type="component" value="Chromosome 10"/>
</dbReference>
<evidence type="ECO:0000313" key="1">
    <source>
        <dbReference type="EMBL" id="WVZ96420.1"/>
    </source>
</evidence>
<accession>A0AAQ3UQC4</accession>
<gene>
    <name evidence="1" type="ORF">U9M48_042058</name>
</gene>
<reference evidence="1 2" key="1">
    <citation type="submission" date="2024-02" db="EMBL/GenBank/DDBJ databases">
        <title>High-quality chromosome-scale genome assembly of Pensacola bahiagrass (Paspalum notatum Flugge var. saurae).</title>
        <authorList>
            <person name="Vega J.M."/>
            <person name="Podio M."/>
            <person name="Orjuela J."/>
            <person name="Siena L.A."/>
            <person name="Pessino S.C."/>
            <person name="Combes M.C."/>
            <person name="Mariac C."/>
            <person name="Albertini E."/>
            <person name="Pupilli F."/>
            <person name="Ortiz J.P.A."/>
            <person name="Leblanc O."/>
        </authorList>
    </citation>
    <scope>NUCLEOTIDE SEQUENCE [LARGE SCALE GENOMIC DNA]</scope>
    <source>
        <strain evidence="1">R1</strain>
        <tissue evidence="1">Leaf</tissue>
    </source>
</reference>
<proteinExistence type="predicted"/>
<sequence length="63" mass="6402">MKGRSSASAAWSTAICGLDTRSPPRALHALPRQLPQLLPSPPCCAAGLAGHAQTRAAALATPE</sequence>
<evidence type="ECO:0000313" key="2">
    <source>
        <dbReference type="Proteomes" id="UP001341281"/>
    </source>
</evidence>
<dbReference type="EMBL" id="CP144754">
    <property type="protein sequence ID" value="WVZ96420.1"/>
    <property type="molecule type" value="Genomic_DNA"/>
</dbReference>
<keyword evidence="2" id="KW-1185">Reference proteome</keyword>
<protein>
    <submittedName>
        <fullName evidence="1">Uncharacterized protein</fullName>
    </submittedName>
</protein>
<name>A0AAQ3UQC4_PASNO</name>
<dbReference type="AlphaFoldDB" id="A0AAQ3UQC4"/>
<organism evidence="1 2">
    <name type="scientific">Paspalum notatum var. saurae</name>
    <dbReference type="NCBI Taxonomy" id="547442"/>
    <lineage>
        <taxon>Eukaryota</taxon>
        <taxon>Viridiplantae</taxon>
        <taxon>Streptophyta</taxon>
        <taxon>Embryophyta</taxon>
        <taxon>Tracheophyta</taxon>
        <taxon>Spermatophyta</taxon>
        <taxon>Magnoliopsida</taxon>
        <taxon>Liliopsida</taxon>
        <taxon>Poales</taxon>
        <taxon>Poaceae</taxon>
        <taxon>PACMAD clade</taxon>
        <taxon>Panicoideae</taxon>
        <taxon>Andropogonodae</taxon>
        <taxon>Paspaleae</taxon>
        <taxon>Paspalinae</taxon>
        <taxon>Paspalum</taxon>
    </lineage>
</organism>